<reference evidence="8" key="1">
    <citation type="submission" date="2017-10" db="EMBL/GenBank/DDBJ databases">
        <authorList>
            <person name="Kravchenko I.K."/>
            <person name="Grouzdev D.S."/>
        </authorList>
    </citation>
    <scope>NUCLEOTIDE SEQUENCE [LARGE SCALE GENOMIC DNA]</scope>
    <source>
        <strain evidence="8">B2</strain>
    </source>
</reference>
<dbReference type="InterPro" id="IPR043128">
    <property type="entry name" value="Rev_trsase/Diguanyl_cyclase"/>
</dbReference>
<keyword evidence="8" id="KW-1185">Reference proteome</keyword>
<dbReference type="GO" id="GO:0052621">
    <property type="term" value="F:diguanylate cyclase activity"/>
    <property type="evidence" value="ECO:0007669"/>
    <property type="project" value="UniProtKB-EC"/>
</dbReference>
<evidence type="ECO:0000256" key="1">
    <source>
        <dbReference type="ARBA" id="ARBA00012528"/>
    </source>
</evidence>
<dbReference type="SUPFAM" id="SSF55785">
    <property type="entry name" value="PYP-like sensor domain (PAS domain)"/>
    <property type="match status" value="1"/>
</dbReference>
<dbReference type="NCBIfam" id="TIGR00229">
    <property type="entry name" value="sensory_box"/>
    <property type="match status" value="1"/>
</dbReference>
<dbReference type="EC" id="2.7.7.65" evidence="1"/>
<dbReference type="InterPro" id="IPR035965">
    <property type="entry name" value="PAS-like_dom_sf"/>
</dbReference>
<dbReference type="GO" id="GO:1902201">
    <property type="term" value="P:negative regulation of bacterial-type flagellum-dependent cell motility"/>
    <property type="evidence" value="ECO:0007669"/>
    <property type="project" value="TreeGrafter"/>
</dbReference>
<dbReference type="InterPro" id="IPR000014">
    <property type="entry name" value="PAS"/>
</dbReference>
<dbReference type="RefSeq" id="WP_098736525.1">
    <property type="nucleotide sequence ID" value="NZ_PDKW01000040.1"/>
</dbReference>
<dbReference type="InterPro" id="IPR001789">
    <property type="entry name" value="Sig_transdc_resp-reg_receiver"/>
</dbReference>
<feature type="domain" description="PAC" evidence="5">
    <location>
        <begin position="262"/>
        <end position="314"/>
    </location>
</feature>
<evidence type="ECO:0000259" key="6">
    <source>
        <dbReference type="PROSITE" id="PS50887"/>
    </source>
</evidence>
<comment type="caution">
    <text evidence="7">The sequence shown here is derived from an EMBL/GenBank/DDBJ whole genome shotgun (WGS) entry which is preliminary data.</text>
</comment>
<protein>
    <recommendedName>
        <fullName evidence="1">diguanylate cyclase</fullName>
        <ecNumber evidence="1">2.7.7.65</ecNumber>
    </recommendedName>
</protein>
<dbReference type="GO" id="GO:0043709">
    <property type="term" value="P:cell adhesion involved in single-species biofilm formation"/>
    <property type="evidence" value="ECO:0007669"/>
    <property type="project" value="TreeGrafter"/>
</dbReference>
<feature type="modified residue" description="4-aspartylphosphate" evidence="3">
    <location>
        <position position="83"/>
    </location>
</feature>
<dbReference type="CDD" id="cd01949">
    <property type="entry name" value="GGDEF"/>
    <property type="match status" value="1"/>
</dbReference>
<dbReference type="InterPro" id="IPR013656">
    <property type="entry name" value="PAS_4"/>
</dbReference>
<keyword evidence="3" id="KW-0597">Phosphoprotein</keyword>
<dbReference type="InterPro" id="IPR000700">
    <property type="entry name" value="PAS-assoc_C"/>
</dbReference>
<feature type="domain" description="GGDEF" evidence="6">
    <location>
        <begin position="352"/>
        <end position="484"/>
    </location>
</feature>
<dbReference type="Gene3D" id="3.40.50.2300">
    <property type="match status" value="1"/>
</dbReference>
<dbReference type="GO" id="GO:0000160">
    <property type="term" value="P:phosphorelay signal transduction system"/>
    <property type="evidence" value="ECO:0007669"/>
    <property type="project" value="InterPro"/>
</dbReference>
<dbReference type="InterPro" id="IPR011006">
    <property type="entry name" value="CheY-like_superfamily"/>
</dbReference>
<dbReference type="InterPro" id="IPR000160">
    <property type="entry name" value="GGDEF_dom"/>
</dbReference>
<evidence type="ECO:0000313" key="7">
    <source>
        <dbReference type="EMBL" id="PGH57074.1"/>
    </source>
</evidence>
<dbReference type="GO" id="GO:0005886">
    <property type="term" value="C:plasma membrane"/>
    <property type="evidence" value="ECO:0007669"/>
    <property type="project" value="TreeGrafter"/>
</dbReference>
<evidence type="ECO:0000259" key="4">
    <source>
        <dbReference type="PROSITE" id="PS50110"/>
    </source>
</evidence>
<dbReference type="FunFam" id="3.30.70.270:FF:000001">
    <property type="entry name" value="Diguanylate cyclase domain protein"/>
    <property type="match status" value="1"/>
</dbReference>
<dbReference type="CDD" id="cd00130">
    <property type="entry name" value="PAS"/>
    <property type="match status" value="1"/>
</dbReference>
<dbReference type="SMART" id="SM00267">
    <property type="entry name" value="GGDEF"/>
    <property type="match status" value="1"/>
</dbReference>
<evidence type="ECO:0000256" key="3">
    <source>
        <dbReference type="PROSITE-ProRule" id="PRU00169"/>
    </source>
</evidence>
<name>A0A2B8B713_9PROT</name>
<organism evidence="7 8">
    <name type="scientific">Azospirillum palustre</name>
    <dbReference type="NCBI Taxonomy" id="2044885"/>
    <lineage>
        <taxon>Bacteria</taxon>
        <taxon>Pseudomonadati</taxon>
        <taxon>Pseudomonadota</taxon>
        <taxon>Alphaproteobacteria</taxon>
        <taxon>Rhodospirillales</taxon>
        <taxon>Azospirillaceae</taxon>
        <taxon>Azospirillum</taxon>
    </lineage>
</organism>
<dbReference type="PROSITE" id="PS50110">
    <property type="entry name" value="RESPONSE_REGULATORY"/>
    <property type="match status" value="1"/>
</dbReference>
<dbReference type="InterPro" id="IPR050469">
    <property type="entry name" value="Diguanylate_Cyclase"/>
</dbReference>
<evidence type="ECO:0000256" key="2">
    <source>
        <dbReference type="ARBA" id="ARBA00034247"/>
    </source>
</evidence>
<dbReference type="NCBIfam" id="TIGR00254">
    <property type="entry name" value="GGDEF"/>
    <property type="match status" value="1"/>
</dbReference>
<evidence type="ECO:0000313" key="8">
    <source>
        <dbReference type="Proteomes" id="UP000225379"/>
    </source>
</evidence>
<dbReference type="PROSITE" id="PS50113">
    <property type="entry name" value="PAC"/>
    <property type="match status" value="1"/>
</dbReference>
<dbReference type="Pfam" id="PF00990">
    <property type="entry name" value="GGDEF"/>
    <property type="match status" value="1"/>
</dbReference>
<evidence type="ECO:0000259" key="5">
    <source>
        <dbReference type="PROSITE" id="PS50113"/>
    </source>
</evidence>
<proteinExistence type="predicted"/>
<gene>
    <name evidence="7" type="ORF">CRT60_11320</name>
</gene>
<dbReference type="Pfam" id="PF08448">
    <property type="entry name" value="PAS_4"/>
    <property type="match status" value="1"/>
</dbReference>
<dbReference type="EMBL" id="PDKW01000040">
    <property type="protein sequence ID" value="PGH57074.1"/>
    <property type="molecule type" value="Genomic_DNA"/>
</dbReference>
<comment type="catalytic activity">
    <reaction evidence="2">
        <text>2 GTP = 3',3'-c-di-GMP + 2 diphosphate</text>
        <dbReference type="Rhea" id="RHEA:24898"/>
        <dbReference type="ChEBI" id="CHEBI:33019"/>
        <dbReference type="ChEBI" id="CHEBI:37565"/>
        <dbReference type="ChEBI" id="CHEBI:58805"/>
        <dbReference type="EC" id="2.7.7.65"/>
    </reaction>
</comment>
<dbReference type="CDD" id="cd00156">
    <property type="entry name" value="REC"/>
    <property type="match status" value="1"/>
</dbReference>
<dbReference type="Gene3D" id="3.30.450.20">
    <property type="entry name" value="PAS domain"/>
    <property type="match status" value="1"/>
</dbReference>
<feature type="domain" description="Response regulatory" evidence="4">
    <location>
        <begin position="28"/>
        <end position="152"/>
    </location>
</feature>
<dbReference type="PANTHER" id="PTHR45138:SF9">
    <property type="entry name" value="DIGUANYLATE CYCLASE DGCM-RELATED"/>
    <property type="match status" value="1"/>
</dbReference>
<dbReference type="OrthoDB" id="7326651at2"/>
<dbReference type="PANTHER" id="PTHR45138">
    <property type="entry name" value="REGULATORY COMPONENTS OF SENSORY TRANSDUCTION SYSTEM"/>
    <property type="match status" value="1"/>
</dbReference>
<dbReference type="AlphaFoldDB" id="A0A2B8B713"/>
<dbReference type="Gene3D" id="3.30.70.270">
    <property type="match status" value="1"/>
</dbReference>
<dbReference type="SUPFAM" id="SSF52172">
    <property type="entry name" value="CheY-like"/>
    <property type="match status" value="1"/>
</dbReference>
<dbReference type="PROSITE" id="PS50887">
    <property type="entry name" value="GGDEF"/>
    <property type="match status" value="1"/>
</dbReference>
<sequence>MSPDDLMFEDDEAGTVPERLTTTAAPWPVLVVDDDEQVHAMTRVLLNDFEFEGRRFAIVSAFSATEARMILAERPDLPVVLLDVVMETQDAGLRLVHHIRRDLGNRHIRIILRTGQPGQAPERDAIVAYDINDYKSKAELTAQKLFTSLVSAVRGWRDLVTIETLNQSLEHRVAERTAQLERQTALAEEQRRFIENLVELMPSPVWYKDSAGRYALCNRAFRELFPNAADGVEWSSQDQELPGQDLLEQGLTEQATSGTTAFSFETSVAGPDGDARELLVVKRPLTSPDGAATGVIAIATDITERRRMERELQRLATTDPLSGAHNRRHILELLERLLTGLDVAPEGRQAVGMACLIMLDIDHFKRINDEMGHGAGDIAIRRVVEVIRGQMRATDQIGRIGGEEFAILLPDSSRADGVAIAERLRSGLAALAIELPDGRSFQLTGSFGLTEVRTLGDTVESVLGRADQALYRAKALGRNRVEVM</sequence>
<dbReference type="InterPro" id="IPR029787">
    <property type="entry name" value="Nucleotide_cyclase"/>
</dbReference>
<dbReference type="SUPFAM" id="SSF55073">
    <property type="entry name" value="Nucleotide cyclase"/>
    <property type="match status" value="1"/>
</dbReference>
<accession>A0A2B8B713</accession>
<dbReference type="Proteomes" id="UP000225379">
    <property type="component" value="Unassembled WGS sequence"/>
</dbReference>